<proteinExistence type="predicted"/>
<comment type="caution">
    <text evidence="2">The sequence shown here is derived from an EMBL/GenBank/DDBJ whole genome shotgun (WGS) entry which is preliminary data.</text>
</comment>
<feature type="compositionally biased region" description="Low complexity" evidence="1">
    <location>
        <begin position="63"/>
        <end position="73"/>
    </location>
</feature>
<feature type="compositionally biased region" description="Low complexity" evidence="1">
    <location>
        <begin position="95"/>
        <end position="106"/>
    </location>
</feature>
<gene>
    <name evidence="2" type="ORF">TCAL_00650</name>
</gene>
<reference evidence="2 3" key="1">
    <citation type="journal article" date="2018" name="Nat. Ecol. Evol.">
        <title>Genomic signatures of mitonuclear coevolution across populations of Tigriopus californicus.</title>
        <authorList>
            <person name="Barreto F.S."/>
            <person name="Watson E.T."/>
            <person name="Lima T.G."/>
            <person name="Willett C.S."/>
            <person name="Edmands S."/>
            <person name="Li W."/>
            <person name="Burton R.S."/>
        </authorList>
    </citation>
    <scope>NUCLEOTIDE SEQUENCE [LARGE SCALE GENOMIC DNA]</scope>
    <source>
        <strain evidence="2 3">San Diego</strain>
    </source>
</reference>
<evidence type="ECO:0000313" key="3">
    <source>
        <dbReference type="Proteomes" id="UP000318571"/>
    </source>
</evidence>
<dbReference type="AlphaFoldDB" id="A0A553P9S1"/>
<dbReference type="STRING" id="6832.A0A553P9S1"/>
<dbReference type="EMBL" id="VCGU01000005">
    <property type="protein sequence ID" value="TRY74420.1"/>
    <property type="molecule type" value="Genomic_DNA"/>
</dbReference>
<name>A0A553P9S1_TIGCA</name>
<organism evidence="2 3">
    <name type="scientific">Tigriopus californicus</name>
    <name type="common">Marine copepod</name>
    <dbReference type="NCBI Taxonomy" id="6832"/>
    <lineage>
        <taxon>Eukaryota</taxon>
        <taxon>Metazoa</taxon>
        <taxon>Ecdysozoa</taxon>
        <taxon>Arthropoda</taxon>
        <taxon>Crustacea</taxon>
        <taxon>Multicrustacea</taxon>
        <taxon>Hexanauplia</taxon>
        <taxon>Copepoda</taxon>
        <taxon>Harpacticoida</taxon>
        <taxon>Harpacticidae</taxon>
        <taxon>Tigriopus</taxon>
    </lineage>
</organism>
<evidence type="ECO:0000256" key="1">
    <source>
        <dbReference type="SAM" id="MobiDB-lite"/>
    </source>
</evidence>
<sequence>MSFAKPRLTPKLGRRNTDPSPRGVAPSVSLATKAAPPSSQLARNSSNHVPNGRSQGYTTPSSTPAVRATRPATTGPPPSKPPMVLNGLKSRRPPVATTVHVSTSSTQRTPPGVSSSDTHSSLTLLALNGEYLQSEWMLAVARDNACQIRHAWDKEVGSSMFYPQAHPYSTVALSLEQGGGALGPFEHAFVGHIHIQKTNKFSFVSLSPPLWTSFQPEPLPFQYVQIRTALSEALSEKIRQEIELDRWQYLTLFASTKAVENEIRARLVTVLPETAQKLHLAARALERAQTYLTIEGVSGTKPEDFTHLKVQIESRQAAFSEIARHLQDDNSREMAVLCQEVLANLHAVRSSQGDANAALLSSSFRDREMGFFLDSMAKRPHFSLKATTLDGCLIAFLLGYTAPPEDPPHVIQYEINQPSVFDDENHRSIRRRDFRFIFPEFLPDPNSEFRQPLAEKLARQDLLRRRAQVEIPLLYRTSALLTAV</sequence>
<evidence type="ECO:0000313" key="2">
    <source>
        <dbReference type="EMBL" id="TRY74420.1"/>
    </source>
</evidence>
<feature type="region of interest" description="Disordered" evidence="1">
    <location>
        <begin position="1"/>
        <end position="118"/>
    </location>
</feature>
<accession>A0A553P9S1</accession>
<keyword evidence="3" id="KW-1185">Reference proteome</keyword>
<protein>
    <submittedName>
        <fullName evidence="2">Uncharacterized protein</fullName>
    </submittedName>
</protein>
<feature type="compositionally biased region" description="Polar residues" evidence="1">
    <location>
        <begin position="37"/>
        <end position="62"/>
    </location>
</feature>
<dbReference type="Proteomes" id="UP000318571">
    <property type="component" value="Chromosome 2"/>
</dbReference>